<keyword evidence="1" id="KW-0732">Signal</keyword>
<evidence type="ECO:0000256" key="1">
    <source>
        <dbReference type="SAM" id="SignalP"/>
    </source>
</evidence>
<accession>A0A2M4CCX1</accession>
<protein>
    <submittedName>
        <fullName evidence="2">Putative secreted protein</fullName>
    </submittedName>
</protein>
<sequence length="75" mass="8632">MAWSPHLGVTLHIHWASLLSYANNPVAGCLRGRARSFRSVRSAAGPSDRRNQRRTRSQVARTMDRVCCWVVVRWR</sequence>
<reference evidence="2" key="1">
    <citation type="submission" date="2018-01" db="EMBL/GenBank/DDBJ databases">
        <title>An insight into the sialome of Amazonian anophelines.</title>
        <authorList>
            <person name="Ribeiro J.M."/>
            <person name="Scarpassa V."/>
            <person name="Calvo E."/>
        </authorList>
    </citation>
    <scope>NUCLEOTIDE SEQUENCE</scope>
    <source>
        <tissue evidence="2">Salivary glands</tissue>
    </source>
</reference>
<feature type="chain" id="PRO_5014630308" evidence="1">
    <location>
        <begin position="23"/>
        <end position="75"/>
    </location>
</feature>
<proteinExistence type="predicted"/>
<name>A0A2M4CCX1_9DIPT</name>
<evidence type="ECO:0000313" key="2">
    <source>
        <dbReference type="EMBL" id="MBW63170.1"/>
    </source>
</evidence>
<organism evidence="2">
    <name type="scientific">Anopheles marajoara</name>
    <dbReference type="NCBI Taxonomy" id="58244"/>
    <lineage>
        <taxon>Eukaryota</taxon>
        <taxon>Metazoa</taxon>
        <taxon>Ecdysozoa</taxon>
        <taxon>Arthropoda</taxon>
        <taxon>Hexapoda</taxon>
        <taxon>Insecta</taxon>
        <taxon>Pterygota</taxon>
        <taxon>Neoptera</taxon>
        <taxon>Endopterygota</taxon>
        <taxon>Diptera</taxon>
        <taxon>Nematocera</taxon>
        <taxon>Culicoidea</taxon>
        <taxon>Culicidae</taxon>
        <taxon>Anophelinae</taxon>
        <taxon>Anopheles</taxon>
    </lineage>
</organism>
<feature type="signal peptide" evidence="1">
    <location>
        <begin position="1"/>
        <end position="22"/>
    </location>
</feature>
<dbReference type="EMBL" id="GGFJ01014029">
    <property type="protein sequence ID" value="MBW63170.1"/>
    <property type="molecule type" value="Transcribed_RNA"/>
</dbReference>
<dbReference type="AlphaFoldDB" id="A0A2M4CCX1"/>